<sequence>MTSPDESSRTGAAAIGPPFGTGLTLCGFAIILLFCSAFAAWSALAPIEGAVVAPGVVAVESNVRTVQHLEGGIVEAILVREGDVVEAGDPLIRLGNTHPEAALNEVQAQYFEARATEARLAAERDGRDRIEFPADLRDKVGDQAAQAAMAGQESIFASRRSLLRDRLDILARTENALTSEIDGLQGQIDSAERQLALTAEELASASQLMERGLMETPRVLALRRSQADLEGTVSQHRAAIGVARQRVEEARLRMAELKATMANEVEEQLRETRARAYELGQRLAAAQDILERTTIRSPIAGKVVGLDVHTIGGVIAAGQRLLDVVPLNDKLVVQATIDPLDIDQVAEGLPATVWLSAVNRRTQKGIEGRVRTVSADRLTDPRTGMAYYLARIEMEAEAVERAAVPLQAGMSADVMIKTGARTAWDYLSAPILRSLSFALREN</sequence>
<evidence type="ECO:0000256" key="1">
    <source>
        <dbReference type="ARBA" id="ARBA00004377"/>
    </source>
</evidence>
<evidence type="ECO:0000256" key="7">
    <source>
        <dbReference type="ARBA" id="ARBA00022989"/>
    </source>
</evidence>
<dbReference type="PANTHER" id="PTHR30386">
    <property type="entry name" value="MEMBRANE FUSION SUBUNIT OF EMRAB-TOLC MULTIDRUG EFFLUX PUMP"/>
    <property type="match status" value="1"/>
</dbReference>
<keyword evidence="5 9" id="KW-0997">Cell inner membrane</keyword>
<dbReference type="InterPro" id="IPR050739">
    <property type="entry name" value="MFP"/>
</dbReference>
<comment type="subcellular location">
    <subcellularLocation>
        <location evidence="1 9">Cell inner membrane</location>
        <topology evidence="1 9">Single-pass membrane protein</topology>
    </subcellularLocation>
</comment>
<keyword evidence="14" id="KW-1185">Reference proteome</keyword>
<protein>
    <recommendedName>
        <fullName evidence="9">Membrane fusion protein (MFP) family protein</fullName>
    </recommendedName>
</protein>
<dbReference type="InterPro" id="IPR010129">
    <property type="entry name" value="T1SS_HlyD"/>
</dbReference>
<dbReference type="InterPro" id="IPR058982">
    <property type="entry name" value="Beta-barrel_AprE"/>
</dbReference>
<evidence type="ECO:0000256" key="5">
    <source>
        <dbReference type="ARBA" id="ARBA00022519"/>
    </source>
</evidence>
<dbReference type="PANTHER" id="PTHR30386:SF17">
    <property type="entry name" value="ALKALINE PROTEASE SECRETION PROTEIN APRE"/>
    <property type="match status" value="1"/>
</dbReference>
<comment type="similarity">
    <text evidence="2 9">Belongs to the membrane fusion protein (MFP) (TC 8.A.1) family.</text>
</comment>
<name>A0ABV6I093_9RHOB</name>
<accession>A0ABV6I093</accession>
<keyword evidence="6 9" id="KW-0812">Transmembrane</keyword>
<dbReference type="EMBL" id="JBHLWE010000008">
    <property type="protein sequence ID" value="MFC0339636.1"/>
    <property type="molecule type" value="Genomic_DNA"/>
</dbReference>
<proteinExistence type="inferred from homology"/>
<evidence type="ECO:0000256" key="8">
    <source>
        <dbReference type="ARBA" id="ARBA00023136"/>
    </source>
</evidence>
<reference evidence="13 14" key="1">
    <citation type="submission" date="2024-09" db="EMBL/GenBank/DDBJ databases">
        <authorList>
            <person name="Sun Q."/>
            <person name="Mori K."/>
        </authorList>
    </citation>
    <scope>NUCLEOTIDE SEQUENCE [LARGE SCALE GENOMIC DNA]</scope>
    <source>
        <strain evidence="13 14">KCTC 22789</strain>
    </source>
</reference>
<dbReference type="RefSeq" id="WP_377697316.1">
    <property type="nucleotide sequence ID" value="NZ_JBHLWE010000008.1"/>
</dbReference>
<evidence type="ECO:0000313" key="14">
    <source>
        <dbReference type="Proteomes" id="UP001589799"/>
    </source>
</evidence>
<evidence type="ECO:0000256" key="6">
    <source>
        <dbReference type="ARBA" id="ARBA00022692"/>
    </source>
</evidence>
<dbReference type="NCBIfam" id="TIGR01843">
    <property type="entry name" value="type_I_hlyD"/>
    <property type="match status" value="1"/>
</dbReference>
<keyword evidence="4 9" id="KW-1003">Cell membrane</keyword>
<feature type="transmembrane region" description="Helical" evidence="9">
    <location>
        <begin position="21"/>
        <end position="44"/>
    </location>
</feature>
<gene>
    <name evidence="13" type="ORF">ACFFII_02510</name>
</gene>
<evidence type="ECO:0000256" key="3">
    <source>
        <dbReference type="ARBA" id="ARBA00022448"/>
    </source>
</evidence>
<evidence type="ECO:0000256" key="2">
    <source>
        <dbReference type="ARBA" id="ARBA00009477"/>
    </source>
</evidence>
<keyword evidence="3 9" id="KW-0813">Transport</keyword>
<dbReference type="InterPro" id="IPR058781">
    <property type="entry name" value="HH_AprE-like"/>
</dbReference>
<dbReference type="PRINTS" id="PR01490">
    <property type="entry name" value="RTXTOXIND"/>
</dbReference>
<feature type="coiled-coil region" evidence="10">
    <location>
        <begin position="174"/>
        <end position="208"/>
    </location>
</feature>
<dbReference type="Proteomes" id="UP001589799">
    <property type="component" value="Unassembled WGS sequence"/>
</dbReference>
<dbReference type="Pfam" id="PF26002">
    <property type="entry name" value="Beta-barrel_AprE"/>
    <property type="match status" value="1"/>
</dbReference>
<evidence type="ECO:0000313" key="13">
    <source>
        <dbReference type="EMBL" id="MFC0339636.1"/>
    </source>
</evidence>
<keyword evidence="10" id="KW-0175">Coiled coil</keyword>
<feature type="domain" description="AprE-like long alpha-helical hairpin" evidence="11">
    <location>
        <begin position="100"/>
        <end position="288"/>
    </location>
</feature>
<evidence type="ECO:0000256" key="10">
    <source>
        <dbReference type="SAM" id="Coils"/>
    </source>
</evidence>
<evidence type="ECO:0000259" key="11">
    <source>
        <dbReference type="Pfam" id="PF25994"/>
    </source>
</evidence>
<feature type="domain" description="AprE-like beta-barrel" evidence="12">
    <location>
        <begin position="331"/>
        <end position="419"/>
    </location>
</feature>
<keyword evidence="7 9" id="KW-1133">Transmembrane helix</keyword>
<dbReference type="Pfam" id="PF25994">
    <property type="entry name" value="HH_AprE"/>
    <property type="match status" value="1"/>
</dbReference>
<comment type="caution">
    <text evidence="13">The sequence shown here is derived from an EMBL/GenBank/DDBJ whole genome shotgun (WGS) entry which is preliminary data.</text>
</comment>
<evidence type="ECO:0000259" key="12">
    <source>
        <dbReference type="Pfam" id="PF26002"/>
    </source>
</evidence>
<evidence type="ECO:0000256" key="4">
    <source>
        <dbReference type="ARBA" id="ARBA00022475"/>
    </source>
</evidence>
<keyword evidence="8 9" id="KW-0472">Membrane</keyword>
<dbReference type="SUPFAM" id="SSF111369">
    <property type="entry name" value="HlyD-like secretion proteins"/>
    <property type="match status" value="1"/>
</dbReference>
<dbReference type="Gene3D" id="2.40.50.100">
    <property type="match status" value="1"/>
</dbReference>
<dbReference type="Gene3D" id="2.40.30.170">
    <property type="match status" value="1"/>
</dbReference>
<organism evidence="13 14">
    <name type="scientific">Paracoccus niistensis</name>
    <dbReference type="NCBI Taxonomy" id="632935"/>
    <lineage>
        <taxon>Bacteria</taxon>
        <taxon>Pseudomonadati</taxon>
        <taxon>Pseudomonadota</taxon>
        <taxon>Alphaproteobacteria</taxon>
        <taxon>Rhodobacterales</taxon>
        <taxon>Paracoccaceae</taxon>
        <taxon>Paracoccus</taxon>
    </lineage>
</organism>
<evidence type="ECO:0000256" key="9">
    <source>
        <dbReference type="RuleBase" id="RU365093"/>
    </source>
</evidence>
<feature type="coiled-coil region" evidence="10">
    <location>
        <begin position="240"/>
        <end position="282"/>
    </location>
</feature>